<sequence length="1362" mass="151606">MEENVTVMTIAELIHRGCPLTGTSSLHSHPNRRNPPTFSSNHRPSLASANSNPNPKFLTPLKHSAVLIGTLTLRSSHDSCIQFTDVSSEICCDILDFNVRAVGKKIYVTAWNFIPLKRGNGFLEIIKWKLPESSSVLSGCSSTNSFDSFPLNSGSPSVNETSTSKLRHRIHGAVESVSPVSIVPCLNPGSLTASTSIQGFLVRVMACECKLCSSKENKITQACKVLNKPVFVYFCGAASRWHPVMTKLVGNVITVSGLKKKLVFIAKEESQLMFVTVENSVLHVPWLLEKRFPVSRTVIKGKGECGVYTGVVKGVYMHGMIVELDNEVWLLLSDKLLSVPHSLRVGAVISLRNVHFVNPRFPWAKLLILGACFKTSIIVESFSPLEAGGGIKLILIHWLWLIDPRSLYGFTLTNLLGWCYTNSESQSLLGKFIETLSFSARLWTLLVVSCIRKKFSGILSEKEILGSKHKKGVAQMYTSSRLPSSVIRARHGVFTELCKHESCGCGNEPYCGNLKLVLPISCFTHHCEATGIKMLLQSDSDRHLLCENNQISSLSSSGKSYGQSKRRIFPSEDMDIVLLGSLKVSPYSGRLQLVDMTGSIDVIVPDLSLNWSANRIYEVIDYDLMVEGIPEVVDRLGSPGKELFSCRSIFNCAPPTRKENLSIILHFHMSKATSRNLLFYPSVDWTNDFKEFESGTFHLIRFQGDPVIANRSSMFVEAIVLPWNLVLDEKDGSKQSTKVLRDQWNQTMDQSTSEYYQGHVPGKRHKTDYASSGALSSGSVVDLGDFDDALNTHSHRDSRKEWKCKNLNFSLKIPCFATVRSGNNPNFVSSGILYSTKTSVKSYVDVPNLTAEKVLLEFNTENSLKYQLLQIGGYYIIKHHIEDSFCSIKDSDNVSCVKALITSKTHIWSLTYSSHEVLTNNESLHDPSQKDSSFSSSKALAMDQIELLLQRVSACSLGCCSDVHLHLSANEMDMLKLNLKELEGDFIKPTVRPEETSNTSPCLWNAMTLSGLPSVPTDSNCLFPEGNLVSLRGDVLRFFQELANCIHVLVDDQLVRVFGTLNEHVYLTGFGVGVNATFHRILEVGGSKSLMLTSVSFIVINLIRVVKEPYVENCSELLGNSDTCKKDCIDTVSSGLISELTPCLNCETMRIRCRVVAVHVLVLEQKNRLCDDLRLKTHTRAHLVNIPLAGFVLDDGSSSCCCWADAERAATLLRLHEELPQSALESSGSTLKWVAIDNNAWRTTMYHLERILKKHNRITVKNYGSMVDSSCQDLSVSISSENALSSSDENFLKFIIFNACFGTFWILVASSMGPSAIRCLEKQHLLEMETPMHSMQNIWAREVCYTNPITEARNMFQELLNR</sequence>
<comment type="caution">
    <text evidence="1">The sequence shown here is derived from an EMBL/GenBank/DDBJ whole genome shotgun (WGS) entry which is preliminary data.</text>
</comment>
<gene>
    <name evidence="1" type="ORF">Patl1_09029</name>
</gene>
<accession>A0ACC1AK46</accession>
<dbReference type="Proteomes" id="UP001164250">
    <property type="component" value="Chromosome 10"/>
</dbReference>
<dbReference type="EMBL" id="CM047906">
    <property type="protein sequence ID" value="KAJ0087066.1"/>
    <property type="molecule type" value="Genomic_DNA"/>
</dbReference>
<protein>
    <submittedName>
        <fullName evidence="1">Uncharacterized protein</fullName>
    </submittedName>
</protein>
<evidence type="ECO:0000313" key="2">
    <source>
        <dbReference type="Proteomes" id="UP001164250"/>
    </source>
</evidence>
<reference evidence="2" key="1">
    <citation type="journal article" date="2023" name="G3 (Bethesda)">
        <title>Genome assembly and association tests identify interacting loci associated with vigor, precocity, and sex in interspecific pistachio rootstocks.</title>
        <authorList>
            <person name="Palmer W."/>
            <person name="Jacygrad E."/>
            <person name="Sagayaradj S."/>
            <person name="Cavanaugh K."/>
            <person name="Han R."/>
            <person name="Bertier L."/>
            <person name="Beede B."/>
            <person name="Kafkas S."/>
            <person name="Golino D."/>
            <person name="Preece J."/>
            <person name="Michelmore R."/>
        </authorList>
    </citation>
    <scope>NUCLEOTIDE SEQUENCE [LARGE SCALE GENOMIC DNA]</scope>
</reference>
<name>A0ACC1AK46_9ROSI</name>
<proteinExistence type="predicted"/>
<evidence type="ECO:0000313" key="1">
    <source>
        <dbReference type="EMBL" id="KAJ0087066.1"/>
    </source>
</evidence>
<organism evidence="1 2">
    <name type="scientific">Pistacia atlantica</name>
    <dbReference type="NCBI Taxonomy" id="434234"/>
    <lineage>
        <taxon>Eukaryota</taxon>
        <taxon>Viridiplantae</taxon>
        <taxon>Streptophyta</taxon>
        <taxon>Embryophyta</taxon>
        <taxon>Tracheophyta</taxon>
        <taxon>Spermatophyta</taxon>
        <taxon>Magnoliopsida</taxon>
        <taxon>eudicotyledons</taxon>
        <taxon>Gunneridae</taxon>
        <taxon>Pentapetalae</taxon>
        <taxon>rosids</taxon>
        <taxon>malvids</taxon>
        <taxon>Sapindales</taxon>
        <taxon>Anacardiaceae</taxon>
        <taxon>Pistacia</taxon>
    </lineage>
</organism>
<keyword evidence="2" id="KW-1185">Reference proteome</keyword>